<accession>A0A4R2Q7W8</accession>
<dbReference type="PANTHER" id="PTHR34990:SF2">
    <property type="entry name" value="BLL8164 PROTEIN"/>
    <property type="match status" value="1"/>
</dbReference>
<feature type="compositionally biased region" description="Low complexity" evidence="6">
    <location>
        <begin position="305"/>
        <end position="321"/>
    </location>
</feature>
<gene>
    <name evidence="8" type="ORF">EV662_10282</name>
</gene>
<name>A0A4R2Q7W8_9RHOB</name>
<dbReference type="Proteomes" id="UP000294835">
    <property type="component" value="Unassembled WGS sequence"/>
</dbReference>
<protein>
    <submittedName>
        <fullName evidence="8">UDP-2,3-diacylglucosamine pyrophosphatase LpxH</fullName>
    </submittedName>
</protein>
<evidence type="ECO:0000256" key="6">
    <source>
        <dbReference type="SAM" id="MobiDB-lite"/>
    </source>
</evidence>
<dbReference type="RefSeq" id="WP_132460765.1">
    <property type="nucleotide sequence ID" value="NZ_SLXP01000002.1"/>
</dbReference>
<keyword evidence="1" id="KW-1003">Cell membrane</keyword>
<dbReference type="Gene3D" id="3.60.21.10">
    <property type="match status" value="1"/>
</dbReference>
<dbReference type="Pfam" id="PF00149">
    <property type="entry name" value="Metallophos"/>
    <property type="match status" value="1"/>
</dbReference>
<evidence type="ECO:0000256" key="1">
    <source>
        <dbReference type="ARBA" id="ARBA00022475"/>
    </source>
</evidence>
<dbReference type="CDD" id="cd07398">
    <property type="entry name" value="MPP_YbbF-LpxH"/>
    <property type="match status" value="1"/>
</dbReference>
<evidence type="ECO:0000313" key="9">
    <source>
        <dbReference type="Proteomes" id="UP000294835"/>
    </source>
</evidence>
<organism evidence="8 9">
    <name type="scientific">Rhodovulum marinum</name>
    <dbReference type="NCBI Taxonomy" id="320662"/>
    <lineage>
        <taxon>Bacteria</taxon>
        <taxon>Pseudomonadati</taxon>
        <taxon>Pseudomonadota</taxon>
        <taxon>Alphaproteobacteria</taxon>
        <taxon>Rhodobacterales</taxon>
        <taxon>Paracoccaceae</taxon>
        <taxon>Rhodovulum</taxon>
    </lineage>
</organism>
<dbReference type="InterPro" id="IPR043461">
    <property type="entry name" value="LpxH-like"/>
</dbReference>
<feature type="domain" description="Calcineurin-like phosphoesterase" evidence="7">
    <location>
        <begin position="11"/>
        <end position="215"/>
    </location>
</feature>
<dbReference type="InterPro" id="IPR004843">
    <property type="entry name" value="Calcineurin-like_PHP"/>
</dbReference>
<proteinExistence type="predicted"/>
<dbReference type="SUPFAM" id="SSF56300">
    <property type="entry name" value="Metallo-dependent phosphatases"/>
    <property type="match status" value="1"/>
</dbReference>
<reference evidence="8 9" key="1">
    <citation type="submission" date="2019-03" db="EMBL/GenBank/DDBJ databases">
        <title>Genomic Encyclopedia of Type Strains, Phase IV (KMG-IV): sequencing the most valuable type-strain genomes for metagenomic binning, comparative biology and taxonomic classification.</title>
        <authorList>
            <person name="Goeker M."/>
        </authorList>
    </citation>
    <scope>NUCLEOTIDE SEQUENCE [LARGE SCALE GENOMIC DNA]</scope>
    <source>
        <strain evidence="8 9">DSM 18063</strain>
    </source>
</reference>
<dbReference type="GO" id="GO:0009245">
    <property type="term" value="P:lipid A biosynthetic process"/>
    <property type="evidence" value="ECO:0007669"/>
    <property type="project" value="TreeGrafter"/>
</dbReference>
<dbReference type="EMBL" id="SLXP01000002">
    <property type="protein sequence ID" value="TCP42891.1"/>
    <property type="molecule type" value="Genomic_DNA"/>
</dbReference>
<feature type="region of interest" description="Disordered" evidence="6">
    <location>
        <begin position="263"/>
        <end position="282"/>
    </location>
</feature>
<dbReference type="OrthoDB" id="9802481at2"/>
<evidence type="ECO:0000256" key="4">
    <source>
        <dbReference type="ARBA" id="ARBA00023136"/>
    </source>
</evidence>
<evidence type="ECO:0000259" key="7">
    <source>
        <dbReference type="Pfam" id="PF00149"/>
    </source>
</evidence>
<keyword evidence="4" id="KW-0472">Membrane</keyword>
<feature type="region of interest" description="Disordered" evidence="6">
    <location>
        <begin position="305"/>
        <end position="330"/>
    </location>
</feature>
<dbReference type="GO" id="GO:0016020">
    <property type="term" value="C:membrane"/>
    <property type="evidence" value="ECO:0007669"/>
    <property type="project" value="GOC"/>
</dbReference>
<keyword evidence="5" id="KW-0464">Manganese</keyword>
<dbReference type="AlphaFoldDB" id="A0A4R2Q7W8"/>
<evidence type="ECO:0000256" key="3">
    <source>
        <dbReference type="ARBA" id="ARBA00022723"/>
    </source>
</evidence>
<evidence type="ECO:0000256" key="2">
    <source>
        <dbReference type="ARBA" id="ARBA00022519"/>
    </source>
</evidence>
<evidence type="ECO:0000313" key="8">
    <source>
        <dbReference type="EMBL" id="TCP42891.1"/>
    </source>
</evidence>
<dbReference type="PANTHER" id="PTHR34990">
    <property type="entry name" value="UDP-2,3-DIACYLGLUCOSAMINE HYDROLASE-RELATED"/>
    <property type="match status" value="1"/>
</dbReference>
<evidence type="ECO:0000256" key="5">
    <source>
        <dbReference type="ARBA" id="ARBA00023211"/>
    </source>
</evidence>
<keyword evidence="9" id="KW-1185">Reference proteome</keyword>
<keyword evidence="2" id="KW-0997">Cell inner membrane</keyword>
<dbReference type="GO" id="GO:0008758">
    <property type="term" value="F:UDP-2,3-diacylglucosamine hydrolase activity"/>
    <property type="evidence" value="ECO:0007669"/>
    <property type="project" value="TreeGrafter"/>
</dbReference>
<dbReference type="InterPro" id="IPR029052">
    <property type="entry name" value="Metallo-depent_PP-like"/>
</dbReference>
<keyword evidence="3" id="KW-0479">Metal-binding</keyword>
<comment type="caution">
    <text evidence="8">The sequence shown here is derived from an EMBL/GenBank/DDBJ whole genome shotgun (WGS) entry which is preliminary data.</text>
</comment>
<sequence length="330" mass="36679">MTGQGARRVRSVFVSDMHLGYKGADIRALNAFLRAHRFDNLYLVGDVLDGWKLEKRWYWSQDYSAFLDLLLELAARQVRITVLTGNHDEKLRDLLAVLFRPVLLRRFGIRVEERAVHRAGDGRRYLVMHGDQFDGGLVRGTSKLADRIWSWLGEKALVRPRAEITVVGGRRIRWSLGKAIATNALSLVGRYTECALRRAREDGMDGIVCGHSHVPGLSGRGGLVFANCGSWTGARGPGDCHTAVVETLDGRLDMVRWPAMRRDPGVERPRSLPPERPATRNPDAARLVRLIHRLWTAPPGRAVARPAAAGRRGQGPVRAAGGWPGRGAMR</sequence>
<dbReference type="GO" id="GO:0046872">
    <property type="term" value="F:metal ion binding"/>
    <property type="evidence" value="ECO:0007669"/>
    <property type="project" value="UniProtKB-KW"/>
</dbReference>